<keyword evidence="5" id="KW-0479">Metal-binding</keyword>
<dbReference type="GO" id="GO:0016787">
    <property type="term" value="F:hydrolase activity"/>
    <property type="evidence" value="ECO:0007669"/>
    <property type="project" value="UniProtKB-KW"/>
</dbReference>
<dbReference type="InterPro" id="IPR027806">
    <property type="entry name" value="HARBI1_dom"/>
</dbReference>
<evidence type="ECO:0000256" key="6">
    <source>
        <dbReference type="ARBA" id="ARBA00022801"/>
    </source>
</evidence>
<proteinExistence type="inferred from homology"/>
<evidence type="ECO:0000256" key="2">
    <source>
        <dbReference type="ARBA" id="ARBA00004123"/>
    </source>
</evidence>
<dbReference type="PANTHER" id="PTHR22930:SF206">
    <property type="entry name" value="NUCLEASE HARBI1"/>
    <property type="match status" value="1"/>
</dbReference>
<evidence type="ECO:0000313" key="10">
    <source>
        <dbReference type="Proteomes" id="UP000050525"/>
    </source>
</evidence>
<name>A0A151NWZ3_ALLMI</name>
<gene>
    <name evidence="9" type="ORF">Y1Q_0006168</name>
</gene>
<keyword evidence="6" id="KW-0378">Hydrolase</keyword>
<dbReference type="InterPro" id="IPR045249">
    <property type="entry name" value="HARBI1-like"/>
</dbReference>
<keyword evidence="4" id="KW-0540">Nuclease</keyword>
<comment type="cofactor">
    <cofactor evidence="1">
        <name>a divalent metal cation</name>
        <dbReference type="ChEBI" id="CHEBI:60240"/>
    </cofactor>
</comment>
<evidence type="ECO:0000313" key="9">
    <source>
        <dbReference type="EMBL" id="KYO41318.1"/>
    </source>
</evidence>
<organism evidence="9 10">
    <name type="scientific">Alligator mississippiensis</name>
    <name type="common">American alligator</name>
    <dbReference type="NCBI Taxonomy" id="8496"/>
    <lineage>
        <taxon>Eukaryota</taxon>
        <taxon>Metazoa</taxon>
        <taxon>Chordata</taxon>
        <taxon>Craniata</taxon>
        <taxon>Vertebrata</taxon>
        <taxon>Euteleostomi</taxon>
        <taxon>Archelosauria</taxon>
        <taxon>Archosauria</taxon>
        <taxon>Crocodylia</taxon>
        <taxon>Alligatoridae</taxon>
        <taxon>Alligatorinae</taxon>
        <taxon>Alligator</taxon>
    </lineage>
</organism>
<dbReference type="AlphaFoldDB" id="A0A151NWZ3"/>
<dbReference type="GO" id="GO:0005634">
    <property type="term" value="C:nucleus"/>
    <property type="evidence" value="ECO:0007669"/>
    <property type="project" value="UniProtKB-SubCell"/>
</dbReference>
<evidence type="ECO:0000256" key="4">
    <source>
        <dbReference type="ARBA" id="ARBA00022722"/>
    </source>
</evidence>
<evidence type="ECO:0000256" key="3">
    <source>
        <dbReference type="ARBA" id="ARBA00006958"/>
    </source>
</evidence>
<keyword evidence="10" id="KW-1185">Reference proteome</keyword>
<accession>A0A151NWZ3</accession>
<comment type="similarity">
    <text evidence="3">Belongs to the HARBI1 family.</text>
</comment>
<evidence type="ECO:0000259" key="8">
    <source>
        <dbReference type="Pfam" id="PF13359"/>
    </source>
</evidence>
<protein>
    <submittedName>
        <fullName evidence="9">Nuclease HARBI1</fullName>
    </submittedName>
</protein>
<evidence type="ECO:0000256" key="7">
    <source>
        <dbReference type="ARBA" id="ARBA00023242"/>
    </source>
</evidence>
<comment type="subcellular location">
    <subcellularLocation>
        <location evidence="2">Nucleus</location>
    </subcellularLocation>
</comment>
<keyword evidence="7" id="KW-0539">Nucleus</keyword>
<comment type="caution">
    <text evidence="9">The sequence shown here is derived from an EMBL/GenBank/DDBJ whole genome shotgun (WGS) entry which is preliminary data.</text>
</comment>
<evidence type="ECO:0000256" key="1">
    <source>
        <dbReference type="ARBA" id="ARBA00001968"/>
    </source>
</evidence>
<evidence type="ECO:0000256" key="5">
    <source>
        <dbReference type="ARBA" id="ARBA00022723"/>
    </source>
</evidence>
<dbReference type="GO" id="GO:0004518">
    <property type="term" value="F:nuclease activity"/>
    <property type="evidence" value="ECO:0007669"/>
    <property type="project" value="UniProtKB-KW"/>
</dbReference>
<reference evidence="9 10" key="1">
    <citation type="journal article" date="2012" name="Genome Biol.">
        <title>Sequencing three crocodilian genomes to illuminate the evolution of archosaurs and amniotes.</title>
        <authorList>
            <person name="St John J.A."/>
            <person name="Braun E.L."/>
            <person name="Isberg S.R."/>
            <person name="Miles L.G."/>
            <person name="Chong A.Y."/>
            <person name="Gongora J."/>
            <person name="Dalzell P."/>
            <person name="Moran C."/>
            <person name="Bed'hom B."/>
            <person name="Abzhanov A."/>
            <person name="Burgess S.C."/>
            <person name="Cooksey A.M."/>
            <person name="Castoe T.A."/>
            <person name="Crawford N.G."/>
            <person name="Densmore L.D."/>
            <person name="Drew J.C."/>
            <person name="Edwards S.V."/>
            <person name="Faircloth B.C."/>
            <person name="Fujita M.K."/>
            <person name="Greenwold M.J."/>
            <person name="Hoffmann F.G."/>
            <person name="Howard J.M."/>
            <person name="Iguchi T."/>
            <person name="Janes D.E."/>
            <person name="Khan S.Y."/>
            <person name="Kohno S."/>
            <person name="de Koning A.J."/>
            <person name="Lance S.L."/>
            <person name="McCarthy F.M."/>
            <person name="McCormack J.E."/>
            <person name="Merchant M.E."/>
            <person name="Peterson D.G."/>
            <person name="Pollock D.D."/>
            <person name="Pourmand N."/>
            <person name="Raney B.J."/>
            <person name="Roessler K.A."/>
            <person name="Sanford J.R."/>
            <person name="Sawyer R.H."/>
            <person name="Schmidt C.J."/>
            <person name="Triplett E.W."/>
            <person name="Tuberville T.D."/>
            <person name="Venegas-Anaya M."/>
            <person name="Howard J.T."/>
            <person name="Jarvis E.D."/>
            <person name="Guillette L.J.Jr."/>
            <person name="Glenn T.C."/>
            <person name="Green R.E."/>
            <person name="Ray D.A."/>
        </authorList>
    </citation>
    <scope>NUCLEOTIDE SEQUENCE [LARGE SCALE GENOMIC DNA]</scope>
    <source>
        <strain evidence="9">KSC_2009_1</strain>
    </source>
</reference>
<feature type="domain" description="DDE Tnp4" evidence="8">
    <location>
        <begin position="186"/>
        <end position="345"/>
    </location>
</feature>
<dbReference type="Pfam" id="PF13359">
    <property type="entry name" value="DDE_Tnp_4"/>
    <property type="match status" value="1"/>
</dbReference>
<dbReference type="PANTHER" id="PTHR22930">
    <property type="match status" value="1"/>
</dbReference>
<dbReference type="Proteomes" id="UP000050525">
    <property type="component" value="Unassembled WGS sequence"/>
</dbReference>
<dbReference type="EMBL" id="AKHW03001628">
    <property type="protein sequence ID" value="KYO41318.1"/>
    <property type="molecule type" value="Genomic_DNA"/>
</dbReference>
<sequence length="345" mass="39102">MVEYSVVGCVQALTALQNRKRKWKYPEDLEYPEASKEDDWAVLTKLGSSICMAWAHESSLDWWEQIILTTWNDQQWLETFQMTREMFYHIISILGPHIVRRDTNMCWAILPDKRVAMAIMKLATPTSLRYIANQFGLAPCTPGLATCEVCQMLKDMAANKFIHLANPKQVIDGFNAKGFLNCVGALDSIHIPVLYTSGRGRSFTNRKGFASVILQAVVDHRSWFTNFFTRWAGSVHDMHMFRNSPLPGLVEKEHYTPRVHKTVIAGVGIPPVILKDAAYPLKSWLMKPYGGNVTDPQKLVFNYCLSSCRMAIGCAFGQLKGQWRALMCQLELEPENIMAFVVAAC</sequence>
<dbReference type="GO" id="GO:0046872">
    <property type="term" value="F:metal ion binding"/>
    <property type="evidence" value="ECO:0007669"/>
    <property type="project" value="UniProtKB-KW"/>
</dbReference>